<dbReference type="EMBL" id="KN834025">
    <property type="protein sequence ID" value="KIK13037.1"/>
    <property type="molecule type" value="Genomic_DNA"/>
</dbReference>
<dbReference type="Proteomes" id="UP000054018">
    <property type="component" value="Unassembled WGS sequence"/>
</dbReference>
<organism evidence="1 2">
    <name type="scientific">Pisolithus microcarpus 441</name>
    <dbReference type="NCBI Taxonomy" id="765257"/>
    <lineage>
        <taxon>Eukaryota</taxon>
        <taxon>Fungi</taxon>
        <taxon>Dikarya</taxon>
        <taxon>Basidiomycota</taxon>
        <taxon>Agaricomycotina</taxon>
        <taxon>Agaricomycetes</taxon>
        <taxon>Agaricomycetidae</taxon>
        <taxon>Boletales</taxon>
        <taxon>Sclerodermatineae</taxon>
        <taxon>Pisolithaceae</taxon>
        <taxon>Pisolithus</taxon>
    </lineage>
</organism>
<evidence type="ECO:0000313" key="1">
    <source>
        <dbReference type="EMBL" id="KIK13037.1"/>
    </source>
</evidence>
<reference evidence="1 2" key="1">
    <citation type="submission" date="2014-04" db="EMBL/GenBank/DDBJ databases">
        <authorList>
            <consortium name="DOE Joint Genome Institute"/>
            <person name="Kuo A."/>
            <person name="Kohler A."/>
            <person name="Costa M.D."/>
            <person name="Nagy L.G."/>
            <person name="Floudas D."/>
            <person name="Copeland A."/>
            <person name="Barry K.W."/>
            <person name="Cichocki N."/>
            <person name="Veneault-Fourrey C."/>
            <person name="LaButti K."/>
            <person name="Lindquist E.A."/>
            <person name="Lipzen A."/>
            <person name="Lundell T."/>
            <person name="Morin E."/>
            <person name="Murat C."/>
            <person name="Sun H."/>
            <person name="Tunlid A."/>
            <person name="Henrissat B."/>
            <person name="Grigoriev I.V."/>
            <person name="Hibbett D.S."/>
            <person name="Martin F."/>
            <person name="Nordberg H.P."/>
            <person name="Cantor M.N."/>
            <person name="Hua S.X."/>
        </authorList>
    </citation>
    <scope>NUCLEOTIDE SEQUENCE [LARGE SCALE GENOMIC DNA]</scope>
    <source>
        <strain evidence="1 2">441</strain>
    </source>
</reference>
<sequence length="113" mass="12742">MLAAVPQHNVSPLSDNVVVPVDHGTTRCRIQATEVQVSVGCMKLHATLAHVNCVFNHSVVSLEPWWNERLVKMPDIPSSLVLDVLARPFRRDPVDYACDEASERRETRLTRIE</sequence>
<gene>
    <name evidence="1" type="ORF">PISMIDRAFT_18272</name>
</gene>
<evidence type="ECO:0000313" key="2">
    <source>
        <dbReference type="Proteomes" id="UP000054018"/>
    </source>
</evidence>
<accession>A0A0C9YRY0</accession>
<reference evidence="2" key="2">
    <citation type="submission" date="2015-01" db="EMBL/GenBank/DDBJ databases">
        <title>Evolutionary Origins and Diversification of the Mycorrhizal Mutualists.</title>
        <authorList>
            <consortium name="DOE Joint Genome Institute"/>
            <consortium name="Mycorrhizal Genomics Consortium"/>
            <person name="Kohler A."/>
            <person name="Kuo A."/>
            <person name="Nagy L.G."/>
            <person name="Floudas D."/>
            <person name="Copeland A."/>
            <person name="Barry K.W."/>
            <person name="Cichocki N."/>
            <person name="Veneault-Fourrey C."/>
            <person name="LaButti K."/>
            <person name="Lindquist E.A."/>
            <person name="Lipzen A."/>
            <person name="Lundell T."/>
            <person name="Morin E."/>
            <person name="Murat C."/>
            <person name="Riley R."/>
            <person name="Ohm R."/>
            <person name="Sun H."/>
            <person name="Tunlid A."/>
            <person name="Henrissat B."/>
            <person name="Grigoriev I.V."/>
            <person name="Hibbett D.S."/>
            <person name="Martin F."/>
        </authorList>
    </citation>
    <scope>NUCLEOTIDE SEQUENCE [LARGE SCALE GENOMIC DNA]</scope>
    <source>
        <strain evidence="2">441</strain>
    </source>
</reference>
<protein>
    <submittedName>
        <fullName evidence="1">Uncharacterized protein</fullName>
    </submittedName>
</protein>
<dbReference type="HOGENOM" id="CLU_2134538_0_0_1"/>
<keyword evidence="2" id="KW-1185">Reference proteome</keyword>
<name>A0A0C9YRY0_9AGAM</name>
<dbReference type="AlphaFoldDB" id="A0A0C9YRY0"/>
<proteinExistence type="predicted"/>